<dbReference type="InterPro" id="IPR008964">
    <property type="entry name" value="Invasin/intimin_cell_adhesion"/>
</dbReference>
<gene>
    <name evidence="2" type="ORF">A5888_002024</name>
    <name evidence="1" type="ORF">A5888_002803</name>
</gene>
<protein>
    <submittedName>
        <fullName evidence="1">Uncharacterized protein</fullName>
    </submittedName>
</protein>
<dbReference type="Proteomes" id="UP000195141">
    <property type="component" value="Chromosome"/>
</dbReference>
<accession>A0A242K5U7</accession>
<evidence type="ECO:0000313" key="1">
    <source>
        <dbReference type="EMBL" id="OTP14702.1"/>
    </source>
</evidence>
<sequence>MASGVVQGKFLMGQKVEVAFMNEQYENNKQAVFGWDQRTATSGVSWNTSKAYYQEGEYIYINVYTINITDGNAQFHFSLKKDVTNPQPIYTKAVTISNKQNITLKPADAKTFTYAVDTYCTKKIELISDDPTVAEVVADGAKQFKIIAKGPGKTTIRVKDVSGSNLEDSLEVTVNP</sequence>
<organism evidence="1">
    <name type="scientific">Candidatus Enterococcus clewellii</name>
    <dbReference type="NCBI Taxonomy" id="1834193"/>
    <lineage>
        <taxon>Bacteria</taxon>
        <taxon>Bacillati</taxon>
        <taxon>Bacillota</taxon>
        <taxon>Bacilli</taxon>
        <taxon>Lactobacillales</taxon>
        <taxon>Enterococcaceae</taxon>
        <taxon>Enterococcus</taxon>
    </lineage>
</organism>
<reference evidence="1" key="1">
    <citation type="submission" date="2017-05" db="EMBL/GenBank/DDBJ databases">
        <title>The Genome Sequence of Enterococcus sp. 9E7_DIV0242.</title>
        <authorList>
            <consortium name="The Broad Institute Genomics Platform"/>
            <consortium name="The Broad Institute Genomic Center for Infectious Diseases"/>
            <person name="Earl A."/>
            <person name="Manson A."/>
            <person name="Schwartman J."/>
            <person name="Gilmore M."/>
            <person name="Abouelleil A."/>
            <person name="Cao P."/>
            <person name="Chapman S."/>
            <person name="Cusick C."/>
            <person name="Shea T."/>
            <person name="Young S."/>
            <person name="Neafsey D."/>
            <person name="Nusbaum C."/>
            <person name="Birren B."/>
        </authorList>
    </citation>
    <scope>NUCLEOTIDE SEQUENCE [LARGE SCALE GENOMIC DNA]</scope>
    <source>
        <strain evidence="1">9E7_DIV0242</strain>
    </source>
</reference>
<dbReference type="EMBL" id="NGMM01000004">
    <property type="protein sequence ID" value="OTP14702.1"/>
    <property type="molecule type" value="Genomic_DNA"/>
</dbReference>
<evidence type="ECO:0000313" key="3">
    <source>
        <dbReference type="Proteomes" id="UP000195141"/>
    </source>
</evidence>
<dbReference type="SUPFAM" id="SSF49373">
    <property type="entry name" value="Invasin/intimin cell-adhesion fragments"/>
    <property type="match status" value="1"/>
</dbReference>
<reference evidence="2" key="2">
    <citation type="submission" date="2017-05" db="EMBL/GenBank/DDBJ databases">
        <authorList>
            <consortium name="The Broad Institute Genomics Platform"/>
            <consortium name="The Broad Institute Genomic Center for Infectious Diseases"/>
            <person name="Earl A."/>
            <person name="Manson A."/>
            <person name="Schwartman J."/>
            <person name="Gilmore M."/>
            <person name="Abouelleil A."/>
            <person name="Cao P."/>
            <person name="Chapman S."/>
            <person name="Cusick C."/>
            <person name="Shea T."/>
            <person name="Young S."/>
            <person name="Neafsey D."/>
            <person name="Nusbaum C."/>
            <person name="Birren B."/>
        </authorList>
    </citation>
    <scope>NUCLEOTIDE SEQUENCE</scope>
    <source>
        <strain evidence="2">9E7_DIV0242</strain>
    </source>
</reference>
<name>A0A242K5U7_9ENTE</name>
<dbReference type="AlphaFoldDB" id="A0A242K5U7"/>
<dbReference type="EMBL" id="CP147247">
    <property type="protein sequence ID" value="WYJ90267.1"/>
    <property type="molecule type" value="Genomic_DNA"/>
</dbReference>
<proteinExistence type="predicted"/>
<evidence type="ECO:0000313" key="2">
    <source>
        <dbReference type="EMBL" id="WYJ90267.1"/>
    </source>
</evidence>
<reference evidence="2" key="3">
    <citation type="submission" date="2024-03" db="EMBL/GenBank/DDBJ databases">
        <title>The Genome Sequence of Enterococcus sp. DIV0242b.</title>
        <authorList>
            <consortium name="The Broad Institute Genomics Platform"/>
            <consortium name="The Broad Institute Microbial Omics Core"/>
            <consortium name="The Broad Institute Genomic Center for Infectious Diseases"/>
            <person name="Earl A."/>
            <person name="Manson A."/>
            <person name="Gilmore M."/>
            <person name="Schwartman J."/>
            <person name="Shea T."/>
            <person name="Abouelleil A."/>
            <person name="Cao P."/>
            <person name="Chapman S."/>
            <person name="Cusick C."/>
            <person name="Young S."/>
            <person name="Neafsey D."/>
            <person name="Nusbaum C."/>
            <person name="Birren B."/>
        </authorList>
    </citation>
    <scope>NUCLEOTIDE SEQUENCE</scope>
    <source>
        <strain evidence="2">9E7_DIV0242</strain>
    </source>
</reference>
<dbReference type="Gene3D" id="2.60.40.1080">
    <property type="match status" value="1"/>
</dbReference>
<keyword evidence="3" id="KW-1185">Reference proteome</keyword>